<dbReference type="Pfam" id="PF22531">
    <property type="entry name" value="DUF7002"/>
    <property type="match status" value="1"/>
</dbReference>
<reference evidence="1 2" key="1">
    <citation type="submission" date="2016-01" db="EMBL/GenBank/DDBJ databases">
        <title>The new phylogeny of the genus Mycobacterium.</title>
        <authorList>
            <person name="Tarcisio F."/>
            <person name="Conor M."/>
            <person name="Antonella G."/>
            <person name="Elisabetta G."/>
            <person name="Giulia F.S."/>
            <person name="Sara T."/>
            <person name="Anna F."/>
            <person name="Clotilde B."/>
            <person name="Roberto B."/>
            <person name="Veronica D.S."/>
            <person name="Fabio R."/>
            <person name="Monica P."/>
            <person name="Olivier J."/>
            <person name="Enrico T."/>
            <person name="Nicola S."/>
        </authorList>
    </citation>
    <scope>NUCLEOTIDE SEQUENCE [LARGE SCALE GENOMIC DNA]</scope>
    <source>
        <strain evidence="1 2">DSM 44160</strain>
    </source>
</reference>
<comment type="caution">
    <text evidence="1">The sequence shown here is derived from an EMBL/GenBank/DDBJ whole genome shotgun (WGS) entry which is preliminary data.</text>
</comment>
<evidence type="ECO:0000313" key="1">
    <source>
        <dbReference type="EMBL" id="ORV86045.1"/>
    </source>
</evidence>
<dbReference type="AlphaFoldDB" id="A0A1X1WHH1"/>
<organism evidence="1 2">
    <name type="scientific">Mycobacterium gordonae</name>
    <dbReference type="NCBI Taxonomy" id="1778"/>
    <lineage>
        <taxon>Bacteria</taxon>
        <taxon>Bacillati</taxon>
        <taxon>Actinomycetota</taxon>
        <taxon>Actinomycetes</taxon>
        <taxon>Mycobacteriales</taxon>
        <taxon>Mycobacteriaceae</taxon>
        <taxon>Mycobacterium</taxon>
    </lineage>
</organism>
<protein>
    <submittedName>
        <fullName evidence="1">Uncharacterized protein</fullName>
    </submittedName>
</protein>
<dbReference type="RefSeq" id="WP_069434768.1">
    <property type="nucleotide sequence ID" value="NZ_JACKSU010000008.1"/>
</dbReference>
<sequence>MHRDQLVELYPQLFHMACAGSWAAIKSHGLWTTQQIVETSAGAFERSVLIERRPRSLTANHPTLGTVTIRDQAPLRLQFLEGCLTDMSVEQWLAILNNRVFFWLHPAKLNRLLDAQRYRTFEQDVLVIDTKSILDAHEEKVRLSPINSGATLYPNAPPRGSDTFATIDGYPYTDRRRTRTVVEAVTELAVVDGVHDIRDHVIRIERRRGSEVLDQHSV</sequence>
<accession>A0A1X1WHH1</accession>
<gene>
    <name evidence="1" type="ORF">AWC08_25110</name>
</gene>
<evidence type="ECO:0000313" key="2">
    <source>
        <dbReference type="Proteomes" id="UP000193928"/>
    </source>
</evidence>
<dbReference type="EMBL" id="LQOY01000083">
    <property type="protein sequence ID" value="ORV86045.1"/>
    <property type="molecule type" value="Genomic_DNA"/>
</dbReference>
<dbReference type="Proteomes" id="UP000193928">
    <property type="component" value="Unassembled WGS sequence"/>
</dbReference>
<name>A0A1X1WHH1_MYCGO</name>
<dbReference type="InterPro" id="IPR054271">
    <property type="entry name" value="DUF7002"/>
</dbReference>
<keyword evidence="2" id="KW-1185">Reference proteome</keyword>
<proteinExistence type="predicted"/>